<dbReference type="Proteomes" id="UP000632138">
    <property type="component" value="Unassembled WGS sequence"/>
</dbReference>
<dbReference type="Pfam" id="PF14206">
    <property type="entry name" value="Cys_rich_CPCC"/>
    <property type="match status" value="1"/>
</dbReference>
<gene>
    <name evidence="2" type="ORF">JIG36_22690</name>
</gene>
<evidence type="ECO:0000259" key="1">
    <source>
        <dbReference type="Pfam" id="PF14206"/>
    </source>
</evidence>
<feature type="domain" description="Cysteine-rich CPCC" evidence="1">
    <location>
        <begin position="16"/>
        <end position="89"/>
    </location>
</feature>
<protein>
    <recommendedName>
        <fullName evidence="1">Cysteine-rich CPCC domain-containing protein</fullName>
    </recommendedName>
</protein>
<keyword evidence="3" id="KW-1185">Reference proteome</keyword>
<organism evidence="2 3">
    <name type="scientific">Paractinoplanes ovalisporus</name>
    <dbReference type="NCBI Taxonomy" id="2810368"/>
    <lineage>
        <taxon>Bacteria</taxon>
        <taxon>Bacillati</taxon>
        <taxon>Actinomycetota</taxon>
        <taxon>Actinomycetes</taxon>
        <taxon>Micromonosporales</taxon>
        <taxon>Micromonosporaceae</taxon>
        <taxon>Paractinoplanes</taxon>
    </lineage>
</organism>
<dbReference type="RefSeq" id="WP_203378386.1">
    <property type="nucleotide sequence ID" value="NZ_JAENHP010000007.1"/>
</dbReference>
<proteinExistence type="predicted"/>
<comment type="caution">
    <text evidence="2">The sequence shown here is derived from an EMBL/GenBank/DDBJ whole genome shotgun (WGS) entry which is preliminary data.</text>
</comment>
<sequence length="138" mass="16052">MVHDAFQPRMPLVIVYPCVCCGHQTIGEPPGSYEICPVCFWEDDALQLRWPDWPAGANRVSLIEAQRNYASFGACDEHGLRFVRPAEDSEAVIPGWRPISPGRDRFEPRGVQLRPWPEDRTVLYWWRTRSVTWFEPRP</sequence>
<dbReference type="EMBL" id="JAENHP010000007">
    <property type="protein sequence ID" value="MBM2618373.1"/>
    <property type="molecule type" value="Genomic_DNA"/>
</dbReference>
<evidence type="ECO:0000313" key="2">
    <source>
        <dbReference type="EMBL" id="MBM2618373.1"/>
    </source>
</evidence>
<dbReference type="InterPro" id="IPR025983">
    <property type="entry name" value="Cys_rich_CPCC"/>
</dbReference>
<name>A0ABS2AEW4_9ACTN</name>
<accession>A0ABS2AEW4</accession>
<evidence type="ECO:0000313" key="3">
    <source>
        <dbReference type="Proteomes" id="UP000632138"/>
    </source>
</evidence>
<reference evidence="2 3" key="1">
    <citation type="submission" date="2021-01" db="EMBL/GenBank/DDBJ databases">
        <title>Actinoplanes sp. nov. LDG1-06 isolated from lichen.</title>
        <authorList>
            <person name="Saeng-In P."/>
            <person name="Phongsopitanun W."/>
            <person name="Kanchanasin P."/>
            <person name="Yuki M."/>
            <person name="Kudo T."/>
            <person name="Ohkuma M."/>
            <person name="Tanasupawat S."/>
        </authorList>
    </citation>
    <scope>NUCLEOTIDE SEQUENCE [LARGE SCALE GENOMIC DNA]</scope>
    <source>
        <strain evidence="2 3">LDG1-06</strain>
    </source>
</reference>